<protein>
    <recommendedName>
        <fullName evidence="2">PX domain-containing protein</fullName>
    </recommendedName>
</protein>
<evidence type="ECO:0000313" key="3">
    <source>
        <dbReference type="EMBL" id="DAZ93075.1"/>
    </source>
</evidence>
<dbReference type="GO" id="GO:0035091">
    <property type="term" value="F:phosphatidylinositol binding"/>
    <property type="evidence" value="ECO:0007669"/>
    <property type="project" value="InterPro"/>
</dbReference>
<dbReference type="InterPro" id="IPR036871">
    <property type="entry name" value="PX_dom_sf"/>
</dbReference>
<dbReference type="Proteomes" id="UP001146120">
    <property type="component" value="Unassembled WGS sequence"/>
</dbReference>
<evidence type="ECO:0000256" key="1">
    <source>
        <dbReference type="SAM" id="MobiDB-lite"/>
    </source>
</evidence>
<name>A0AAV2YG07_9STRA</name>
<gene>
    <name evidence="3" type="ORF">N0F65_007979</name>
</gene>
<feature type="region of interest" description="Disordered" evidence="1">
    <location>
        <begin position="165"/>
        <end position="185"/>
    </location>
</feature>
<dbReference type="Pfam" id="PF00787">
    <property type="entry name" value="PX"/>
    <property type="match status" value="1"/>
</dbReference>
<accession>A0AAV2YG07</accession>
<dbReference type="AlphaFoldDB" id="A0AAV2YG07"/>
<organism evidence="3 4">
    <name type="scientific">Lagenidium giganteum</name>
    <dbReference type="NCBI Taxonomy" id="4803"/>
    <lineage>
        <taxon>Eukaryota</taxon>
        <taxon>Sar</taxon>
        <taxon>Stramenopiles</taxon>
        <taxon>Oomycota</taxon>
        <taxon>Peronosporomycetes</taxon>
        <taxon>Pythiales</taxon>
        <taxon>Pythiaceae</taxon>
    </lineage>
</organism>
<reference evidence="3" key="2">
    <citation type="journal article" date="2023" name="Microbiol Resour">
        <title>Decontamination and Annotation of the Draft Genome Sequence of the Oomycete Lagenidium giganteum ARSEF 373.</title>
        <authorList>
            <person name="Morgan W.R."/>
            <person name="Tartar A."/>
        </authorList>
    </citation>
    <scope>NUCLEOTIDE SEQUENCE</scope>
    <source>
        <strain evidence="3">ARSEF 373</strain>
    </source>
</reference>
<keyword evidence="4" id="KW-1185">Reference proteome</keyword>
<evidence type="ECO:0000259" key="2">
    <source>
        <dbReference type="PROSITE" id="PS50195"/>
    </source>
</evidence>
<dbReference type="SUPFAM" id="SSF64268">
    <property type="entry name" value="PX domain"/>
    <property type="match status" value="1"/>
</dbReference>
<comment type="caution">
    <text evidence="3">The sequence shown here is derived from an EMBL/GenBank/DDBJ whole genome shotgun (WGS) entry which is preliminary data.</text>
</comment>
<dbReference type="Gene3D" id="3.30.1520.10">
    <property type="entry name" value="Phox-like domain"/>
    <property type="match status" value="1"/>
</dbReference>
<dbReference type="EMBL" id="DAKRPA010000347">
    <property type="protein sequence ID" value="DAZ93075.1"/>
    <property type="molecule type" value="Genomic_DNA"/>
</dbReference>
<reference evidence="3" key="1">
    <citation type="submission" date="2022-11" db="EMBL/GenBank/DDBJ databases">
        <authorList>
            <person name="Morgan W.R."/>
            <person name="Tartar A."/>
        </authorList>
    </citation>
    <scope>NUCLEOTIDE SEQUENCE</scope>
    <source>
        <strain evidence="3">ARSEF 373</strain>
    </source>
</reference>
<proteinExistence type="predicted"/>
<sequence length="273" mass="30405">MTVKNFGVAARALHPVSAAITSYGRTSKLTDGGLLDKATTLYVIRVMQGGNSWYVARRYSEFRKLHEQLSVLLASNACASCGELAAYYGTVVFPQRFHFPTVSKLKIEESRMHALDDYVRLLMKTTQGLLCDDEDHCGGDHQAACCATTLIREFLLVHAQDDAETEYSSGSEDEGRRQHLAARHQPLKSAKVSSFRMHDLDVLYREKSPCAQTQSKYWQQASGATTTTDLDELFDDFVSPSCDALIHHEMTDAEPRAAALHASLRRAESLGRR</sequence>
<feature type="domain" description="PX" evidence="2">
    <location>
        <begin position="20"/>
        <end position="162"/>
    </location>
</feature>
<dbReference type="PROSITE" id="PS50195">
    <property type="entry name" value="PX"/>
    <property type="match status" value="1"/>
</dbReference>
<evidence type="ECO:0000313" key="4">
    <source>
        <dbReference type="Proteomes" id="UP001146120"/>
    </source>
</evidence>
<dbReference type="InterPro" id="IPR001683">
    <property type="entry name" value="PX_dom"/>
</dbReference>